<dbReference type="Proteomes" id="UP000024404">
    <property type="component" value="Unassembled WGS sequence"/>
</dbReference>
<dbReference type="EMBL" id="CMVM020000079">
    <property type="status" value="NOT_ANNOTATED_CDS"/>
    <property type="molecule type" value="Genomic_DNA"/>
</dbReference>
<reference evidence="3" key="1">
    <citation type="submission" date="2013-10" db="EMBL/GenBank/DDBJ databases">
        <title>Genome sequencing of Onchocerca volvulus.</title>
        <authorList>
            <person name="Cotton J."/>
            <person name="Tsai J."/>
            <person name="Stanley E."/>
            <person name="Tracey A."/>
            <person name="Holroyd N."/>
            <person name="Lustigman S."/>
            <person name="Berriman M."/>
        </authorList>
    </citation>
    <scope>NUCLEOTIDE SEQUENCE</scope>
</reference>
<keyword evidence="1" id="KW-1133">Transmembrane helix</keyword>
<dbReference type="EnsemblMetazoa" id="OVOC3132.1">
    <property type="protein sequence ID" value="OVOC3132.1"/>
    <property type="gene ID" value="WBGene00239941"/>
</dbReference>
<evidence type="ECO:0000313" key="3">
    <source>
        <dbReference type="Proteomes" id="UP000024404"/>
    </source>
</evidence>
<keyword evidence="3" id="KW-1185">Reference proteome</keyword>
<reference evidence="2" key="2">
    <citation type="submission" date="2022-06" db="UniProtKB">
        <authorList>
            <consortium name="EnsemblMetazoa"/>
        </authorList>
    </citation>
    <scope>IDENTIFICATION</scope>
</reference>
<accession>A0A8R1XUR4</accession>
<proteinExistence type="predicted"/>
<feature type="transmembrane region" description="Helical" evidence="1">
    <location>
        <begin position="22"/>
        <end position="46"/>
    </location>
</feature>
<keyword evidence="1" id="KW-0812">Transmembrane</keyword>
<sequence length="121" mass="14232">MDNCCFMNIAVREEFNGYYYHYIPYGGGLLFMFVIILICCCCMISATEIPPHGYYYDCLCCGPCIHCRNFRHHQHHLNPVVYTNLQPLSLNVIRKFGNKYFIDASEIMFIEFDSQKNEKAF</sequence>
<name>A0A8R1XUR4_ONCVO</name>
<protein>
    <submittedName>
        <fullName evidence="2">Uncharacterized protein</fullName>
    </submittedName>
</protein>
<organism evidence="2 3">
    <name type="scientific">Onchocerca volvulus</name>
    <dbReference type="NCBI Taxonomy" id="6282"/>
    <lineage>
        <taxon>Eukaryota</taxon>
        <taxon>Metazoa</taxon>
        <taxon>Ecdysozoa</taxon>
        <taxon>Nematoda</taxon>
        <taxon>Chromadorea</taxon>
        <taxon>Rhabditida</taxon>
        <taxon>Spirurina</taxon>
        <taxon>Spiruromorpha</taxon>
        <taxon>Filarioidea</taxon>
        <taxon>Onchocercidae</taxon>
        <taxon>Onchocerca</taxon>
    </lineage>
</organism>
<dbReference type="AlphaFoldDB" id="A0A8R1XUR4"/>
<keyword evidence="1" id="KW-0472">Membrane</keyword>
<evidence type="ECO:0000313" key="2">
    <source>
        <dbReference type="EnsemblMetazoa" id="OVOC3132.1"/>
    </source>
</evidence>
<evidence type="ECO:0000256" key="1">
    <source>
        <dbReference type="SAM" id="Phobius"/>
    </source>
</evidence>